<sequence length="448" mass="50809">MAHETNDLDDFVAGKAKETFQYYWGATQSSPTPTGQESLDAKIDALEKCRVAMMKGFDLEAIGLRQMRNTWAPLHRLPMETFITILLQVVEDHDTNEPFQLHNLARVCSHWRAVLLNYPEFWKALSPQFGGHFQRWSLEKNRNSPLRIYYVPRLSMSRDARVDFLDLVVRHAGRWQMLVFQDTIDEYICALLRQEMPRLTDIFINNTTDSSLLPSPELFLSQGATLRYLSLTNAAVPWHSVRVQNLRALELWRITRCLPSLRQLYAILSSSPQLWCLMLLDLATESMLDEEPPQGEIYLPYLTTLAIRNVPAPITQMVLSTIIAPACNFVVLSNLRPQYIRKFPSKLGALLRPLLQNRASMGCSVTSSLPDSASITLASIPVPEIPSGWLYHITEPAGVEVTFDVPKSSEGDIQDVVKWVASLRKSFWAAPGSAKLPPKNYGSVLWRP</sequence>
<proteinExistence type="predicted"/>
<accession>A0A0C3Q282</accession>
<reference evidence="1 2" key="1">
    <citation type="submission" date="2014-04" db="EMBL/GenBank/DDBJ databases">
        <authorList>
            <consortium name="DOE Joint Genome Institute"/>
            <person name="Kuo A."/>
            <person name="Girlanda M."/>
            <person name="Perotto S."/>
            <person name="Kohler A."/>
            <person name="Nagy L.G."/>
            <person name="Floudas D."/>
            <person name="Copeland A."/>
            <person name="Barry K.W."/>
            <person name="Cichocki N."/>
            <person name="Veneault-Fourrey C."/>
            <person name="LaButti K."/>
            <person name="Lindquist E.A."/>
            <person name="Lipzen A."/>
            <person name="Lundell T."/>
            <person name="Morin E."/>
            <person name="Murat C."/>
            <person name="Sun H."/>
            <person name="Tunlid A."/>
            <person name="Henrissat B."/>
            <person name="Grigoriev I.V."/>
            <person name="Hibbett D.S."/>
            <person name="Martin F."/>
            <person name="Nordberg H.P."/>
            <person name="Cantor M.N."/>
            <person name="Hua S.X."/>
        </authorList>
    </citation>
    <scope>NUCLEOTIDE SEQUENCE [LARGE SCALE GENOMIC DNA]</scope>
    <source>
        <strain evidence="1 2">MUT 4182</strain>
    </source>
</reference>
<dbReference type="InterPro" id="IPR036047">
    <property type="entry name" value="F-box-like_dom_sf"/>
</dbReference>
<keyword evidence="2" id="KW-1185">Reference proteome</keyword>
<dbReference type="SUPFAM" id="SSF81383">
    <property type="entry name" value="F-box domain"/>
    <property type="match status" value="1"/>
</dbReference>
<dbReference type="AlphaFoldDB" id="A0A0C3Q282"/>
<name>A0A0C3Q282_9AGAM</name>
<dbReference type="HOGENOM" id="CLU_657552_0_0_1"/>
<dbReference type="Proteomes" id="UP000054248">
    <property type="component" value="Unassembled WGS sequence"/>
</dbReference>
<protein>
    <submittedName>
        <fullName evidence="1">Uncharacterized protein</fullName>
    </submittedName>
</protein>
<evidence type="ECO:0000313" key="1">
    <source>
        <dbReference type="EMBL" id="KIO16846.1"/>
    </source>
</evidence>
<dbReference type="OrthoDB" id="2269034at2759"/>
<reference evidence="2" key="2">
    <citation type="submission" date="2015-01" db="EMBL/GenBank/DDBJ databases">
        <title>Evolutionary Origins and Diversification of the Mycorrhizal Mutualists.</title>
        <authorList>
            <consortium name="DOE Joint Genome Institute"/>
            <consortium name="Mycorrhizal Genomics Consortium"/>
            <person name="Kohler A."/>
            <person name="Kuo A."/>
            <person name="Nagy L.G."/>
            <person name="Floudas D."/>
            <person name="Copeland A."/>
            <person name="Barry K.W."/>
            <person name="Cichocki N."/>
            <person name="Veneault-Fourrey C."/>
            <person name="LaButti K."/>
            <person name="Lindquist E.A."/>
            <person name="Lipzen A."/>
            <person name="Lundell T."/>
            <person name="Morin E."/>
            <person name="Murat C."/>
            <person name="Riley R."/>
            <person name="Ohm R."/>
            <person name="Sun H."/>
            <person name="Tunlid A."/>
            <person name="Henrissat B."/>
            <person name="Grigoriev I.V."/>
            <person name="Hibbett D.S."/>
            <person name="Martin F."/>
        </authorList>
    </citation>
    <scope>NUCLEOTIDE SEQUENCE [LARGE SCALE GENOMIC DNA]</scope>
    <source>
        <strain evidence="2">MUT 4182</strain>
    </source>
</reference>
<gene>
    <name evidence="1" type="ORF">M407DRAFT_33505</name>
</gene>
<organism evidence="1 2">
    <name type="scientific">Tulasnella calospora MUT 4182</name>
    <dbReference type="NCBI Taxonomy" id="1051891"/>
    <lineage>
        <taxon>Eukaryota</taxon>
        <taxon>Fungi</taxon>
        <taxon>Dikarya</taxon>
        <taxon>Basidiomycota</taxon>
        <taxon>Agaricomycotina</taxon>
        <taxon>Agaricomycetes</taxon>
        <taxon>Cantharellales</taxon>
        <taxon>Tulasnellaceae</taxon>
        <taxon>Tulasnella</taxon>
    </lineage>
</organism>
<dbReference type="EMBL" id="KN823474">
    <property type="protein sequence ID" value="KIO16846.1"/>
    <property type="molecule type" value="Genomic_DNA"/>
</dbReference>
<evidence type="ECO:0000313" key="2">
    <source>
        <dbReference type="Proteomes" id="UP000054248"/>
    </source>
</evidence>